<name>A0A7J6NNG7_PEROL</name>
<sequence length="472" mass="50794">MARRTSSDSELVARQHWESLAWTEYDMDTKLNVLKQVLPADVVEGPVARFFYHSEAVPHVLVMGGRSNQFTYHDESVLFDTFNERWMSAGPLPEGFSRVGAGCATLLDGRILLVGGYTDSVTSPTDRCDIYDPETGMWSPAAPLSLGRFGLGVATIANGFVYAVGGNTGLHGPTSVVEYYDPEGDVWLPAPPHHQLPYPTAGGRLVASHGGLMLHVVGGCSDTFTASENVLTLDLVADFEHLENSAVGAGVMAMLRPSRFVSGCGVNLPLVTGRWTVTHELRSRRAAAAVCVDDDDNLIVSGGFTEPGSVERELSTVEVINLKDIEAQSRIVGDMAHKRGGCVSVHVPGIGAVVVGGESTLHGSPCRVPPSPDLFVNHEEEDLCRMGSPPRPPSPGSQSRTTLQNEPFTPVPNRQRPRNDNADDIVSPVIVGVGKWSVLPLMPEERTAAAVAVVWKLPRGFFYKPLVDLLTV</sequence>
<dbReference type="AlphaFoldDB" id="A0A7J6NNG7"/>
<evidence type="ECO:0000256" key="2">
    <source>
        <dbReference type="ARBA" id="ARBA00022737"/>
    </source>
</evidence>
<feature type="region of interest" description="Disordered" evidence="3">
    <location>
        <begin position="382"/>
        <end position="423"/>
    </location>
</feature>
<organism evidence="4 5">
    <name type="scientific">Perkinsus olseni</name>
    <name type="common">Perkinsus atlanticus</name>
    <dbReference type="NCBI Taxonomy" id="32597"/>
    <lineage>
        <taxon>Eukaryota</taxon>
        <taxon>Sar</taxon>
        <taxon>Alveolata</taxon>
        <taxon>Perkinsozoa</taxon>
        <taxon>Perkinsea</taxon>
        <taxon>Perkinsida</taxon>
        <taxon>Perkinsidae</taxon>
        <taxon>Perkinsus</taxon>
    </lineage>
</organism>
<dbReference type="PANTHER" id="PTHR46344:SF27">
    <property type="entry name" value="KELCH REPEAT SUPERFAMILY PROTEIN"/>
    <property type="match status" value="1"/>
</dbReference>
<evidence type="ECO:0000313" key="5">
    <source>
        <dbReference type="Proteomes" id="UP000541610"/>
    </source>
</evidence>
<gene>
    <name evidence="4" type="primary">KLHL13_5</name>
    <name evidence="4" type="ORF">FOZ60_006595</name>
</gene>
<dbReference type="Pfam" id="PF01344">
    <property type="entry name" value="Kelch_1"/>
    <property type="match status" value="2"/>
</dbReference>
<dbReference type="EMBL" id="JABANP010000265">
    <property type="protein sequence ID" value="KAF4685383.1"/>
    <property type="molecule type" value="Genomic_DNA"/>
</dbReference>
<dbReference type="InterPro" id="IPR015915">
    <property type="entry name" value="Kelch-typ_b-propeller"/>
</dbReference>
<dbReference type="InterPro" id="IPR011043">
    <property type="entry name" value="Gal_Oxase/kelch_b-propeller"/>
</dbReference>
<accession>A0A7J6NNG7</accession>
<reference evidence="4 5" key="1">
    <citation type="submission" date="2020-04" db="EMBL/GenBank/DDBJ databases">
        <title>Perkinsus olseni comparative genomics.</title>
        <authorList>
            <person name="Bogema D.R."/>
        </authorList>
    </citation>
    <scope>NUCLEOTIDE SEQUENCE [LARGE SCALE GENOMIC DNA]</scope>
    <source>
        <strain evidence="4">00978-12</strain>
    </source>
</reference>
<protein>
    <submittedName>
        <fullName evidence="4">Kelch-like</fullName>
    </submittedName>
</protein>
<dbReference type="PANTHER" id="PTHR46344">
    <property type="entry name" value="OS02G0202900 PROTEIN"/>
    <property type="match status" value="1"/>
</dbReference>
<dbReference type="Proteomes" id="UP000541610">
    <property type="component" value="Unassembled WGS sequence"/>
</dbReference>
<dbReference type="SUPFAM" id="SSF50965">
    <property type="entry name" value="Galactose oxidase, central domain"/>
    <property type="match status" value="1"/>
</dbReference>
<dbReference type="InterPro" id="IPR006652">
    <property type="entry name" value="Kelch_1"/>
</dbReference>
<dbReference type="OrthoDB" id="191037at2759"/>
<evidence type="ECO:0000313" key="4">
    <source>
        <dbReference type="EMBL" id="KAF4685383.1"/>
    </source>
</evidence>
<dbReference type="Gene3D" id="2.120.10.80">
    <property type="entry name" value="Kelch-type beta propeller"/>
    <property type="match status" value="2"/>
</dbReference>
<comment type="caution">
    <text evidence="4">The sequence shown here is derived from an EMBL/GenBank/DDBJ whole genome shotgun (WGS) entry which is preliminary data.</text>
</comment>
<evidence type="ECO:0000256" key="3">
    <source>
        <dbReference type="SAM" id="MobiDB-lite"/>
    </source>
</evidence>
<keyword evidence="2" id="KW-0677">Repeat</keyword>
<proteinExistence type="predicted"/>
<keyword evidence="1" id="KW-0880">Kelch repeat</keyword>
<evidence type="ECO:0000256" key="1">
    <source>
        <dbReference type="ARBA" id="ARBA00022441"/>
    </source>
</evidence>
<dbReference type="SMART" id="SM00612">
    <property type="entry name" value="Kelch"/>
    <property type="match status" value="3"/>
</dbReference>